<feature type="compositionally biased region" description="Basic and acidic residues" evidence="1">
    <location>
        <begin position="79"/>
        <end position="96"/>
    </location>
</feature>
<feature type="region of interest" description="Disordered" evidence="1">
    <location>
        <begin position="1"/>
        <end position="119"/>
    </location>
</feature>
<evidence type="ECO:0000313" key="3">
    <source>
        <dbReference type="Proteomes" id="UP001419268"/>
    </source>
</evidence>
<name>A0AAP0NUL2_9MAGN</name>
<gene>
    <name evidence="2" type="ORF">Scep_016393</name>
</gene>
<dbReference type="EMBL" id="JBBNAG010000007">
    <property type="protein sequence ID" value="KAK9118300.1"/>
    <property type="molecule type" value="Genomic_DNA"/>
</dbReference>
<sequence length="119" mass="13322">MYMSLLREGDLGAYTSTLGPREEEKSGKRKEKRRERRRPKERDRLSSARRHARGDGEHARLARAGGEAERRSDGGTGKRARDGEKAVATARHRDGGDADCSGGEAVEVETVETARWSRW</sequence>
<proteinExistence type="predicted"/>
<dbReference type="AlphaFoldDB" id="A0AAP0NUL2"/>
<feature type="compositionally biased region" description="Basic residues" evidence="1">
    <location>
        <begin position="27"/>
        <end position="37"/>
    </location>
</feature>
<evidence type="ECO:0000256" key="1">
    <source>
        <dbReference type="SAM" id="MobiDB-lite"/>
    </source>
</evidence>
<dbReference type="Proteomes" id="UP001419268">
    <property type="component" value="Unassembled WGS sequence"/>
</dbReference>
<protein>
    <submittedName>
        <fullName evidence="2">Uncharacterized protein</fullName>
    </submittedName>
</protein>
<reference evidence="2 3" key="1">
    <citation type="submission" date="2024-01" db="EMBL/GenBank/DDBJ databases">
        <title>Genome assemblies of Stephania.</title>
        <authorList>
            <person name="Yang L."/>
        </authorList>
    </citation>
    <scope>NUCLEOTIDE SEQUENCE [LARGE SCALE GENOMIC DNA]</scope>
    <source>
        <strain evidence="2">JXDWG</strain>
        <tissue evidence="2">Leaf</tissue>
    </source>
</reference>
<feature type="compositionally biased region" description="Basic and acidic residues" evidence="1">
    <location>
        <begin position="53"/>
        <end position="73"/>
    </location>
</feature>
<comment type="caution">
    <text evidence="2">The sequence shown here is derived from an EMBL/GenBank/DDBJ whole genome shotgun (WGS) entry which is preliminary data.</text>
</comment>
<organism evidence="2 3">
    <name type="scientific">Stephania cephalantha</name>
    <dbReference type="NCBI Taxonomy" id="152367"/>
    <lineage>
        <taxon>Eukaryota</taxon>
        <taxon>Viridiplantae</taxon>
        <taxon>Streptophyta</taxon>
        <taxon>Embryophyta</taxon>
        <taxon>Tracheophyta</taxon>
        <taxon>Spermatophyta</taxon>
        <taxon>Magnoliopsida</taxon>
        <taxon>Ranunculales</taxon>
        <taxon>Menispermaceae</taxon>
        <taxon>Menispermoideae</taxon>
        <taxon>Cissampelideae</taxon>
        <taxon>Stephania</taxon>
    </lineage>
</organism>
<keyword evidence="3" id="KW-1185">Reference proteome</keyword>
<evidence type="ECO:0000313" key="2">
    <source>
        <dbReference type="EMBL" id="KAK9118300.1"/>
    </source>
</evidence>
<accession>A0AAP0NUL2</accession>